<dbReference type="AlphaFoldDB" id="A0A199VX70"/>
<protein>
    <submittedName>
        <fullName evidence="1">Protein FAR1-RELATED SEQUENCE 5</fullName>
    </submittedName>
</protein>
<name>A0A199VX70_ANACO</name>
<accession>A0A199VX70</accession>
<dbReference type="PANTHER" id="PTHR47718">
    <property type="entry name" value="OS01G0519700 PROTEIN"/>
    <property type="match status" value="1"/>
</dbReference>
<sequence>MHIKLDLAYGKLVITKQKGKIIWLHRITMFAQKKDITNLEHKCKVIKAHLRNQCSIVERIKMQEDSKWIVTTFEKERNHNLVTSPSKSRFLRSHRSITTEQKQVIHMLSEQNISTSQIMTFMTAREGGSQNVHFTRIGSK</sequence>
<dbReference type="STRING" id="4615.A0A199VX70"/>
<proteinExistence type="predicted"/>
<evidence type="ECO:0000313" key="2">
    <source>
        <dbReference type="Proteomes" id="UP000092600"/>
    </source>
</evidence>
<organism evidence="1 2">
    <name type="scientific">Ananas comosus</name>
    <name type="common">Pineapple</name>
    <name type="synonym">Ananas ananas</name>
    <dbReference type="NCBI Taxonomy" id="4615"/>
    <lineage>
        <taxon>Eukaryota</taxon>
        <taxon>Viridiplantae</taxon>
        <taxon>Streptophyta</taxon>
        <taxon>Embryophyta</taxon>
        <taxon>Tracheophyta</taxon>
        <taxon>Spermatophyta</taxon>
        <taxon>Magnoliopsida</taxon>
        <taxon>Liliopsida</taxon>
        <taxon>Poales</taxon>
        <taxon>Bromeliaceae</taxon>
        <taxon>Bromelioideae</taxon>
        <taxon>Ananas</taxon>
    </lineage>
</organism>
<reference evidence="1 2" key="1">
    <citation type="journal article" date="2016" name="DNA Res.">
        <title>The draft genome of MD-2 pineapple using hybrid error correction of long reads.</title>
        <authorList>
            <person name="Redwan R.M."/>
            <person name="Saidin A."/>
            <person name="Kumar S.V."/>
        </authorList>
    </citation>
    <scope>NUCLEOTIDE SEQUENCE [LARGE SCALE GENOMIC DNA]</scope>
    <source>
        <strain evidence="2">cv. MD2</strain>
        <tissue evidence="1">Leaf</tissue>
    </source>
</reference>
<comment type="caution">
    <text evidence="1">The sequence shown here is derived from an EMBL/GenBank/DDBJ whole genome shotgun (WGS) entry which is preliminary data.</text>
</comment>
<dbReference type="Proteomes" id="UP000092600">
    <property type="component" value="Unassembled WGS sequence"/>
</dbReference>
<dbReference type="EMBL" id="LSRQ01000639">
    <property type="protein sequence ID" value="OAY81609.1"/>
    <property type="molecule type" value="Genomic_DNA"/>
</dbReference>
<evidence type="ECO:0000313" key="1">
    <source>
        <dbReference type="EMBL" id="OAY81609.1"/>
    </source>
</evidence>
<gene>
    <name evidence="1" type="ORF">ACMD2_21336</name>
</gene>